<dbReference type="CDD" id="cd03801">
    <property type="entry name" value="GT4_PimA-like"/>
    <property type="match status" value="1"/>
</dbReference>
<dbReference type="AlphaFoldDB" id="A0A6C0BH79"/>
<reference evidence="1" key="1">
    <citation type="journal article" date="2020" name="Nature">
        <title>Giant virus diversity and host interactions through global metagenomics.</title>
        <authorList>
            <person name="Schulz F."/>
            <person name="Roux S."/>
            <person name="Paez-Espino D."/>
            <person name="Jungbluth S."/>
            <person name="Walsh D.A."/>
            <person name="Denef V.J."/>
            <person name="McMahon K.D."/>
            <person name="Konstantinidis K.T."/>
            <person name="Eloe-Fadrosh E.A."/>
            <person name="Kyrpides N.C."/>
            <person name="Woyke T."/>
        </authorList>
    </citation>
    <scope>NUCLEOTIDE SEQUENCE</scope>
    <source>
        <strain evidence="1">GVMAG-M-3300013004-44</strain>
    </source>
</reference>
<name>A0A6C0BH79_9ZZZZ</name>
<dbReference type="PANTHER" id="PTHR46656">
    <property type="entry name" value="PUTATIVE-RELATED"/>
    <property type="match status" value="1"/>
</dbReference>
<protein>
    <recommendedName>
        <fullName evidence="2">Glycosyl transferase family 1 domain-containing protein</fullName>
    </recommendedName>
</protein>
<dbReference type="EMBL" id="MN739159">
    <property type="protein sequence ID" value="QHS91362.1"/>
    <property type="molecule type" value="Genomic_DNA"/>
</dbReference>
<sequence length="452" mass="51167">MTDLSSFVKELNEIINQPSSIAVPEPVVNAPVASISSVPSISSEKKVKILLVSTHVNQVNGYSKVMYNIIKQLAQPWIQLVHFATQKLMGAEIGRHYPKGVKVIDATALDKEKQPGFALSELPNTILSEKPDVVFIYNDLSVICAYIEEIRKVISRRTFKIWAYVDVTYVSPPQGTIDILNRDVERIFCFTKSWKDSITSQGITRPVDVMNHGVDTSLFRSIPKELARQTLGLPKDIFLFTSLNRNIPRKRLDLLVMSFVTLIVRFPTKPIFLLMVADKGDRGGFQLFDIFARELKLNNATVEMFGNRLMLTSKDTCYRDEDINMLYNCADAGISCAEGEGFGLCTFEQMSVGVPQIVPEINGYTEYCTSENSLLVKPSMRYYIPQVYHSVPGEAQMVDPNVVAKTMERYVFDEALRKQHGKLAKEKASSYTWEKCVAIMMKRLRLLQEEED</sequence>
<dbReference type="SUPFAM" id="SSF53756">
    <property type="entry name" value="UDP-Glycosyltransferase/glycogen phosphorylase"/>
    <property type="match status" value="1"/>
</dbReference>
<dbReference type="Gene3D" id="3.40.50.11930">
    <property type="match status" value="1"/>
</dbReference>
<accession>A0A6C0BH79</accession>
<dbReference type="Gene3D" id="3.40.50.2000">
    <property type="entry name" value="Glycogen Phosphorylase B"/>
    <property type="match status" value="1"/>
</dbReference>
<evidence type="ECO:0000313" key="1">
    <source>
        <dbReference type="EMBL" id="QHS91362.1"/>
    </source>
</evidence>
<organism evidence="1">
    <name type="scientific">viral metagenome</name>
    <dbReference type="NCBI Taxonomy" id="1070528"/>
    <lineage>
        <taxon>unclassified sequences</taxon>
        <taxon>metagenomes</taxon>
        <taxon>organismal metagenomes</taxon>
    </lineage>
</organism>
<evidence type="ECO:0008006" key="2">
    <source>
        <dbReference type="Google" id="ProtNLM"/>
    </source>
</evidence>
<dbReference type="PANTHER" id="PTHR46656:SF3">
    <property type="entry name" value="PUTATIVE-RELATED"/>
    <property type="match status" value="1"/>
</dbReference>
<proteinExistence type="predicted"/>